<dbReference type="InterPro" id="IPR039424">
    <property type="entry name" value="SBP_5"/>
</dbReference>
<dbReference type="SUPFAM" id="SSF53850">
    <property type="entry name" value="Periplasmic binding protein-like II"/>
    <property type="match status" value="1"/>
</dbReference>
<reference evidence="1" key="1">
    <citation type="journal article" date="2022" name="Nat. Microbiol.">
        <title>Unique mobile elements and scalable gene flow at the prokaryote-eukaryote boundary revealed by circularized Asgard archaea genomes.</title>
        <authorList>
            <person name="Wu F."/>
            <person name="Speth D.R."/>
            <person name="Philosof A."/>
            <person name="Cremiere A."/>
            <person name="Narayanan A."/>
            <person name="Barco R.A."/>
            <person name="Connon S.A."/>
            <person name="Amend J.P."/>
            <person name="Antoshechkin I.A."/>
            <person name="Orphan V.J."/>
        </authorList>
    </citation>
    <scope>NUCLEOTIDE SEQUENCE</scope>
    <source>
        <strain evidence="1">PM71</strain>
    </source>
</reference>
<evidence type="ECO:0000313" key="1">
    <source>
        <dbReference type="EMBL" id="UJG40377.1"/>
    </source>
</evidence>
<evidence type="ECO:0008006" key="2">
    <source>
        <dbReference type="Google" id="ProtNLM"/>
    </source>
</evidence>
<dbReference type="GO" id="GO:1904680">
    <property type="term" value="F:peptide transmembrane transporter activity"/>
    <property type="evidence" value="ECO:0007669"/>
    <property type="project" value="TreeGrafter"/>
</dbReference>
<name>A0A9Y1FK79_9ARCH</name>
<dbReference type="AlphaFoldDB" id="A0A9Y1FK79"/>
<organism evidence="1">
    <name type="scientific">Candidatus Heimdallarchaeum aukensis</name>
    <dbReference type="NCBI Taxonomy" id="2876573"/>
    <lineage>
        <taxon>Archaea</taxon>
        <taxon>Promethearchaeati</taxon>
        <taxon>Candidatus Heimdallarchaeota</taxon>
        <taxon>Candidatus Heimdallarchaeia (ex Rinke et al. 2021) (nom. nud.)</taxon>
        <taxon>Candidatus Heimdallarchaeales</taxon>
        <taxon>Candidatus Heimdallarchaeaceae</taxon>
        <taxon>Candidatus Heimdallarchaeum</taxon>
    </lineage>
</organism>
<gene>
    <name evidence="1" type="ORF">K9W45_11110</name>
</gene>
<dbReference type="GO" id="GO:0015833">
    <property type="term" value="P:peptide transport"/>
    <property type="evidence" value="ECO:0007669"/>
    <property type="project" value="TreeGrafter"/>
</dbReference>
<sequence length="183" mass="21499">MSAFTARQVFSSTDENETDVQEYFFDLTLIFVEDTTFEDYAPYIQKYLKEIGINVSILPQNYWDFYFSVVYDRDFEIALAGYSNSPDAYLDDLLIEDSNSNYCSFNSSIPYYNETNDYIEKIKTTVDPDTKLTYYYKLQELVMDKVLPVIPLFTSNEYTIAWSNLKGYDMSWGLVNSLHYMVL</sequence>
<dbReference type="Proteomes" id="UP001201020">
    <property type="component" value="Chromosome"/>
</dbReference>
<accession>A0A9Y1FK79</accession>
<dbReference type="PANTHER" id="PTHR30290">
    <property type="entry name" value="PERIPLASMIC BINDING COMPONENT OF ABC TRANSPORTER"/>
    <property type="match status" value="1"/>
</dbReference>
<proteinExistence type="predicted"/>
<protein>
    <recommendedName>
        <fullName evidence="2">Solute-binding protein family 5 domain-containing protein</fullName>
    </recommendedName>
</protein>
<dbReference type="Gene3D" id="3.10.105.10">
    <property type="entry name" value="Dipeptide-binding Protein, Domain 3"/>
    <property type="match status" value="1"/>
</dbReference>
<dbReference type="EMBL" id="CP084166">
    <property type="protein sequence ID" value="UJG40377.1"/>
    <property type="molecule type" value="Genomic_DNA"/>
</dbReference>